<proteinExistence type="predicted"/>
<keyword evidence="3" id="KW-1185">Reference proteome</keyword>
<name>A0ABR0TK06_AURPU</name>
<evidence type="ECO:0000313" key="2">
    <source>
        <dbReference type="EMBL" id="KAK6004788.1"/>
    </source>
</evidence>
<evidence type="ECO:0000259" key="1">
    <source>
        <dbReference type="Pfam" id="PF08241"/>
    </source>
</evidence>
<dbReference type="InterPro" id="IPR013216">
    <property type="entry name" value="Methyltransf_11"/>
</dbReference>
<evidence type="ECO:0000313" key="3">
    <source>
        <dbReference type="Proteomes" id="UP001341245"/>
    </source>
</evidence>
<dbReference type="InterPro" id="IPR029063">
    <property type="entry name" value="SAM-dependent_MTases_sf"/>
</dbReference>
<dbReference type="Pfam" id="PF08241">
    <property type="entry name" value="Methyltransf_11"/>
    <property type="match status" value="1"/>
</dbReference>
<feature type="domain" description="Methyltransferase type 11" evidence="1">
    <location>
        <begin position="76"/>
        <end position="197"/>
    </location>
</feature>
<gene>
    <name evidence="2" type="ORF">QM012_008650</name>
</gene>
<dbReference type="EMBL" id="JASGXD010000007">
    <property type="protein sequence ID" value="KAK6004788.1"/>
    <property type="molecule type" value="Genomic_DNA"/>
</dbReference>
<accession>A0ABR0TK06</accession>
<dbReference type="Proteomes" id="UP001341245">
    <property type="component" value="Unassembled WGS sequence"/>
</dbReference>
<organism evidence="2 3">
    <name type="scientific">Aureobasidium pullulans</name>
    <name type="common">Black yeast</name>
    <name type="synonym">Pullularia pullulans</name>
    <dbReference type="NCBI Taxonomy" id="5580"/>
    <lineage>
        <taxon>Eukaryota</taxon>
        <taxon>Fungi</taxon>
        <taxon>Dikarya</taxon>
        <taxon>Ascomycota</taxon>
        <taxon>Pezizomycotina</taxon>
        <taxon>Dothideomycetes</taxon>
        <taxon>Dothideomycetidae</taxon>
        <taxon>Dothideales</taxon>
        <taxon>Saccotheciaceae</taxon>
        <taxon>Aureobasidium</taxon>
    </lineage>
</organism>
<protein>
    <recommendedName>
        <fullName evidence="1">Methyltransferase type 11 domain-containing protein</fullName>
    </recommendedName>
</protein>
<reference evidence="2 3" key="1">
    <citation type="submission" date="2023-11" db="EMBL/GenBank/DDBJ databases">
        <title>Draft genome sequence and annotation of the polyextremotolerant black yeast-like fungus Aureobasidium pullulans NRRL 62042.</title>
        <authorList>
            <person name="Dielentheis-Frenken M.R.E."/>
            <person name="Wibberg D."/>
            <person name="Blank L.M."/>
            <person name="Tiso T."/>
        </authorList>
    </citation>
    <scope>NUCLEOTIDE SEQUENCE [LARGE SCALE GENOMIC DNA]</scope>
    <source>
        <strain evidence="2 3">NRRL 62042</strain>
    </source>
</reference>
<sequence>MRPLDLIADLRSKDKPSLANSSNNNKTFYGIDDPRGLLLSFVFAPVYLYATVKGKHDFWDHTLSALPDSTFHGSSLDMGCGRGLVLVKVAARKRSLHRTGPEMIRPEDCLTYGIDIFNSSDQSGNSPGALYANVKGLNLVDTVVAHRASFTDPLPFSDNYFSLVTASLSLHNVSSTSRKTAIREACRVCKPGGTIVILDLLGYVADYEAEIKDQGWIEVERRFAGFGVVFGSWPTQVLRAIKPGVQTLQA</sequence>
<dbReference type="SUPFAM" id="SSF53335">
    <property type="entry name" value="S-adenosyl-L-methionine-dependent methyltransferases"/>
    <property type="match status" value="1"/>
</dbReference>
<dbReference type="PANTHER" id="PTHR45277:SF1">
    <property type="entry name" value="EXPRESSED PROTEIN"/>
    <property type="match status" value="1"/>
</dbReference>
<dbReference type="PANTHER" id="PTHR45277">
    <property type="entry name" value="EXPRESSED PROTEIN"/>
    <property type="match status" value="1"/>
</dbReference>
<dbReference type="Gene3D" id="3.40.50.150">
    <property type="entry name" value="Vaccinia Virus protein VP39"/>
    <property type="match status" value="1"/>
</dbReference>
<comment type="caution">
    <text evidence="2">The sequence shown here is derived from an EMBL/GenBank/DDBJ whole genome shotgun (WGS) entry which is preliminary data.</text>
</comment>